<proteinExistence type="predicted"/>
<gene>
    <name evidence="1" type="ORF">TNIN_103181</name>
</gene>
<evidence type="ECO:0000313" key="1">
    <source>
        <dbReference type="EMBL" id="GFS39183.1"/>
    </source>
</evidence>
<organism evidence="1 2">
    <name type="scientific">Trichonephila inaurata madagascariensis</name>
    <dbReference type="NCBI Taxonomy" id="2747483"/>
    <lineage>
        <taxon>Eukaryota</taxon>
        <taxon>Metazoa</taxon>
        <taxon>Ecdysozoa</taxon>
        <taxon>Arthropoda</taxon>
        <taxon>Chelicerata</taxon>
        <taxon>Arachnida</taxon>
        <taxon>Araneae</taxon>
        <taxon>Araneomorphae</taxon>
        <taxon>Entelegynae</taxon>
        <taxon>Araneoidea</taxon>
        <taxon>Nephilidae</taxon>
        <taxon>Trichonephila</taxon>
        <taxon>Trichonephila inaurata</taxon>
    </lineage>
</organism>
<name>A0A8X6MBS4_9ARAC</name>
<comment type="caution">
    <text evidence="1">The sequence shown here is derived from an EMBL/GenBank/DDBJ whole genome shotgun (WGS) entry which is preliminary data.</text>
</comment>
<reference evidence="1" key="1">
    <citation type="submission" date="2020-08" db="EMBL/GenBank/DDBJ databases">
        <title>Multicomponent nature underlies the extraordinary mechanical properties of spider dragline silk.</title>
        <authorList>
            <person name="Kono N."/>
            <person name="Nakamura H."/>
            <person name="Mori M."/>
            <person name="Yoshida Y."/>
            <person name="Ohtoshi R."/>
            <person name="Malay A.D."/>
            <person name="Moran D.A.P."/>
            <person name="Tomita M."/>
            <person name="Numata K."/>
            <person name="Arakawa K."/>
        </authorList>
    </citation>
    <scope>NUCLEOTIDE SEQUENCE</scope>
</reference>
<keyword evidence="2" id="KW-1185">Reference proteome</keyword>
<sequence>MIFKRSLSFLETLKSHIEASRKLLAISSELHYFPSSMGGNVPAHGASSVASTFTPPPPPGNKEACLVGNFLTRVVSFLRQTLHLTSTDFGAGMEFISEYPSISKLNKRTFSTMDWKNT</sequence>
<protein>
    <submittedName>
        <fullName evidence="1">Uncharacterized protein</fullName>
    </submittedName>
</protein>
<accession>A0A8X6MBS4</accession>
<dbReference type="OrthoDB" id="10550371at2759"/>
<dbReference type="AlphaFoldDB" id="A0A8X6MBS4"/>
<evidence type="ECO:0000313" key="2">
    <source>
        <dbReference type="Proteomes" id="UP000886998"/>
    </source>
</evidence>
<dbReference type="Proteomes" id="UP000886998">
    <property type="component" value="Unassembled WGS sequence"/>
</dbReference>
<dbReference type="EMBL" id="BMAV01025181">
    <property type="protein sequence ID" value="GFS39183.1"/>
    <property type="molecule type" value="Genomic_DNA"/>
</dbReference>